<dbReference type="OrthoDB" id="3514167at2"/>
<dbReference type="GO" id="GO:0016887">
    <property type="term" value="F:ATP hydrolysis activity"/>
    <property type="evidence" value="ECO:0007669"/>
    <property type="project" value="InterPro"/>
</dbReference>
<keyword evidence="6" id="KW-1185">Reference proteome</keyword>
<protein>
    <submittedName>
        <fullName evidence="5">ABC transporter ATP-binding protein</fullName>
    </submittedName>
</protein>
<gene>
    <name evidence="5" type="ORF">DP939_24330</name>
</gene>
<dbReference type="Pfam" id="PF00005">
    <property type="entry name" value="ABC_tran"/>
    <property type="match status" value="1"/>
</dbReference>
<dbReference type="InterPro" id="IPR003593">
    <property type="entry name" value="AAA+_ATPase"/>
</dbReference>
<dbReference type="PANTHER" id="PTHR42788">
    <property type="entry name" value="TAURINE IMPORT ATP-BINDING PROTEIN-RELATED"/>
    <property type="match status" value="1"/>
</dbReference>
<dbReference type="InterPro" id="IPR050166">
    <property type="entry name" value="ABC_transporter_ATP-bind"/>
</dbReference>
<evidence type="ECO:0000256" key="3">
    <source>
        <dbReference type="ARBA" id="ARBA00022840"/>
    </source>
</evidence>
<feature type="domain" description="ABC transporter" evidence="4">
    <location>
        <begin position="2"/>
        <end position="234"/>
    </location>
</feature>
<sequence>MIEVRGLGKSYIGQDGGVVQALQDVDLRVADNEFLTVLGPSGCGKTTLLKAIAGLIPWNEGDIFIDGSPVRGPGPERSMVFQNFALLPWATVLDNVAFGLQMRGVGKTERIERARALIETVGLAGFETKRPGELSGGMQQRVGIARALAVQPSVLLMDEPFGAVDEQTRRLLQEELLSIWEEHRLTVVFITHSMEEAVLLGDRVVLMSARPGRISEIVPVPLPRPRSSDVGALERSGKYVEITAYLWDRLRDMHEEHRPAKAGR</sequence>
<evidence type="ECO:0000256" key="1">
    <source>
        <dbReference type="ARBA" id="ARBA00022448"/>
    </source>
</evidence>
<dbReference type="InterPro" id="IPR027417">
    <property type="entry name" value="P-loop_NTPase"/>
</dbReference>
<evidence type="ECO:0000313" key="6">
    <source>
        <dbReference type="Proteomes" id="UP000253303"/>
    </source>
</evidence>
<dbReference type="Gene3D" id="3.40.50.300">
    <property type="entry name" value="P-loop containing nucleotide triphosphate hydrolases"/>
    <property type="match status" value="1"/>
</dbReference>
<organism evidence="5 6">
    <name type="scientific">Spongiactinospora rosea</name>
    <dbReference type="NCBI Taxonomy" id="2248750"/>
    <lineage>
        <taxon>Bacteria</taxon>
        <taxon>Bacillati</taxon>
        <taxon>Actinomycetota</taxon>
        <taxon>Actinomycetes</taxon>
        <taxon>Streptosporangiales</taxon>
        <taxon>Streptosporangiaceae</taxon>
        <taxon>Spongiactinospora</taxon>
    </lineage>
</organism>
<accession>A0A366LW05</accession>
<dbReference type="SUPFAM" id="SSF52540">
    <property type="entry name" value="P-loop containing nucleoside triphosphate hydrolases"/>
    <property type="match status" value="1"/>
</dbReference>
<keyword evidence="2" id="KW-0547">Nucleotide-binding</keyword>
<dbReference type="RefSeq" id="WP_113983069.1">
    <property type="nucleotide sequence ID" value="NZ_QMEY01000011.1"/>
</dbReference>
<comment type="caution">
    <text evidence="5">The sequence shown here is derived from an EMBL/GenBank/DDBJ whole genome shotgun (WGS) entry which is preliminary data.</text>
</comment>
<evidence type="ECO:0000259" key="4">
    <source>
        <dbReference type="PROSITE" id="PS50893"/>
    </source>
</evidence>
<reference evidence="5 6" key="1">
    <citation type="submission" date="2018-06" db="EMBL/GenBank/DDBJ databases">
        <title>Sphaerisporangium craniellae sp. nov., isolated from a marine sponge in the South China Sea.</title>
        <authorList>
            <person name="Li L."/>
        </authorList>
    </citation>
    <scope>NUCLEOTIDE SEQUENCE [LARGE SCALE GENOMIC DNA]</scope>
    <source>
        <strain evidence="5 6">LHW63015</strain>
    </source>
</reference>
<name>A0A366LW05_9ACTN</name>
<dbReference type="GO" id="GO:0005524">
    <property type="term" value="F:ATP binding"/>
    <property type="evidence" value="ECO:0007669"/>
    <property type="project" value="UniProtKB-KW"/>
</dbReference>
<dbReference type="AlphaFoldDB" id="A0A366LW05"/>
<keyword evidence="1" id="KW-0813">Transport</keyword>
<dbReference type="InterPro" id="IPR017871">
    <property type="entry name" value="ABC_transporter-like_CS"/>
</dbReference>
<evidence type="ECO:0000256" key="2">
    <source>
        <dbReference type="ARBA" id="ARBA00022741"/>
    </source>
</evidence>
<dbReference type="PANTHER" id="PTHR42788:SF13">
    <property type="entry name" value="ALIPHATIC SULFONATES IMPORT ATP-BINDING PROTEIN SSUB"/>
    <property type="match status" value="1"/>
</dbReference>
<evidence type="ECO:0000313" key="5">
    <source>
        <dbReference type="EMBL" id="RBQ17504.1"/>
    </source>
</evidence>
<dbReference type="EMBL" id="QMEY01000011">
    <property type="protein sequence ID" value="RBQ17504.1"/>
    <property type="molecule type" value="Genomic_DNA"/>
</dbReference>
<dbReference type="Proteomes" id="UP000253303">
    <property type="component" value="Unassembled WGS sequence"/>
</dbReference>
<dbReference type="PROSITE" id="PS00211">
    <property type="entry name" value="ABC_TRANSPORTER_1"/>
    <property type="match status" value="1"/>
</dbReference>
<keyword evidence="3 5" id="KW-0067">ATP-binding</keyword>
<dbReference type="SMART" id="SM00382">
    <property type="entry name" value="AAA"/>
    <property type="match status" value="1"/>
</dbReference>
<dbReference type="PROSITE" id="PS50893">
    <property type="entry name" value="ABC_TRANSPORTER_2"/>
    <property type="match status" value="1"/>
</dbReference>
<dbReference type="CDD" id="cd03293">
    <property type="entry name" value="ABC_NrtD_SsuB_transporters"/>
    <property type="match status" value="1"/>
</dbReference>
<proteinExistence type="predicted"/>
<dbReference type="InterPro" id="IPR003439">
    <property type="entry name" value="ABC_transporter-like_ATP-bd"/>
</dbReference>